<dbReference type="EMBL" id="JBHMDO010000034">
    <property type="protein sequence ID" value="MFB9328504.1"/>
    <property type="molecule type" value="Genomic_DNA"/>
</dbReference>
<comment type="caution">
    <text evidence="1">The sequence shown here is derived from an EMBL/GenBank/DDBJ whole genome shotgun (WGS) entry which is preliminary data.</text>
</comment>
<dbReference type="Gene3D" id="1.20.1440.30">
    <property type="entry name" value="Biosynthetic Protein domain"/>
    <property type="match status" value="1"/>
</dbReference>
<keyword evidence="2" id="KW-1185">Reference proteome</keyword>
<dbReference type="CDD" id="cd14728">
    <property type="entry name" value="Ere-like"/>
    <property type="match status" value="1"/>
</dbReference>
<dbReference type="PANTHER" id="PTHR31299:SF0">
    <property type="entry name" value="ESTERASE, PUTATIVE (AFU_ORTHOLOGUE AFUA_1G05850)-RELATED"/>
    <property type="match status" value="1"/>
</dbReference>
<name>A0ABV5KTI8_9BACL</name>
<evidence type="ECO:0000313" key="2">
    <source>
        <dbReference type="Proteomes" id="UP001589747"/>
    </source>
</evidence>
<dbReference type="InterPro" id="IPR014622">
    <property type="entry name" value="UCP036794_erythomycin"/>
</dbReference>
<sequence length="422" mass="47557">MADPTLVQSIRRDAMPLHQASDYDAIVDAIGDSRIVLLGEASHGTSEFYTIRAEITKRLIERQGFRIIAIEGDWPSCYEINRWIKNYTGAAGSVRDALSAFGRWPTWMWANEEVEAFAQWLKAFNGKREGDDLVGFYGFDVYSLWESMEETIRYLRKTNSPELDHAIRAFECFEPYGRDEQSYGAAAAYALGESCEQEVIDLLRELRVRRMGEGIRDEEALSAVMNTLVAVDAEHYYRSMVRGGPESWNIRDRHMTEVMARMMDAYGDEAKIVVWAHNTHIGDARATDMADEGMVNVGQLARERFGADNVYAIGFGTYEGTVVAGRSWGAQPAKMRVPKAAEDSWEEAMHEAGVASGWLSFRGKDGEYDQHIGHRAIGVVYHPQYERFGNYVPSSMSARYDAFVFVDQTKALAPVVPEPVFA</sequence>
<dbReference type="PANTHER" id="PTHR31299">
    <property type="entry name" value="ESTERASE, PUTATIVE (AFU_ORTHOLOGUE AFUA_1G05850)-RELATED"/>
    <property type="match status" value="1"/>
</dbReference>
<dbReference type="Pfam" id="PF05139">
    <property type="entry name" value="Erythro_esteras"/>
    <property type="match status" value="1"/>
</dbReference>
<reference evidence="1 2" key="1">
    <citation type="submission" date="2024-09" db="EMBL/GenBank/DDBJ databases">
        <authorList>
            <person name="Sun Q."/>
            <person name="Mori K."/>
        </authorList>
    </citation>
    <scope>NUCLEOTIDE SEQUENCE [LARGE SCALE GENOMIC DNA]</scope>
    <source>
        <strain evidence="1 2">TISTR 2452</strain>
    </source>
</reference>
<protein>
    <submittedName>
        <fullName evidence="1">Erythromycin esterase family protein</fullName>
    </submittedName>
</protein>
<dbReference type="InterPro" id="IPR052036">
    <property type="entry name" value="Hydrolase/PRTase-associated"/>
</dbReference>
<dbReference type="Proteomes" id="UP001589747">
    <property type="component" value="Unassembled WGS sequence"/>
</dbReference>
<accession>A0ABV5KTI8</accession>
<dbReference type="SUPFAM" id="SSF159501">
    <property type="entry name" value="EreA/ChaN-like"/>
    <property type="match status" value="1"/>
</dbReference>
<organism evidence="1 2">
    <name type="scientific">Paenibacillus aurantiacus</name>
    <dbReference type="NCBI Taxonomy" id="1936118"/>
    <lineage>
        <taxon>Bacteria</taxon>
        <taxon>Bacillati</taxon>
        <taxon>Bacillota</taxon>
        <taxon>Bacilli</taxon>
        <taxon>Bacillales</taxon>
        <taxon>Paenibacillaceae</taxon>
        <taxon>Paenibacillus</taxon>
    </lineage>
</organism>
<gene>
    <name evidence="1" type="ORF">ACFFSY_21435</name>
</gene>
<evidence type="ECO:0000313" key="1">
    <source>
        <dbReference type="EMBL" id="MFB9328504.1"/>
    </source>
</evidence>
<dbReference type="RefSeq" id="WP_377497890.1">
    <property type="nucleotide sequence ID" value="NZ_JBHMDO010000034.1"/>
</dbReference>
<proteinExistence type="predicted"/>
<dbReference type="InterPro" id="IPR007815">
    <property type="entry name" value="Emycin_Estase"/>
</dbReference>
<dbReference type="PIRSF" id="PIRSF036794">
    <property type="entry name" value="UCP_erythr_ester"/>
    <property type="match status" value="1"/>
</dbReference>
<dbReference type="Gene3D" id="3.30.1870.10">
    <property type="entry name" value="EreA-like, domain 2"/>
    <property type="match status" value="1"/>
</dbReference>
<dbReference type="Gene3D" id="3.40.1660.10">
    <property type="entry name" value="EreA-like (biosynthetic domain)"/>
    <property type="match status" value="1"/>
</dbReference>